<organism evidence="2 3">
    <name type="scientific">Methylobacterium gnaphalii</name>
    <dbReference type="NCBI Taxonomy" id="1010610"/>
    <lineage>
        <taxon>Bacteria</taxon>
        <taxon>Pseudomonadati</taxon>
        <taxon>Pseudomonadota</taxon>
        <taxon>Alphaproteobacteria</taxon>
        <taxon>Hyphomicrobiales</taxon>
        <taxon>Methylobacteriaceae</taxon>
        <taxon>Methylobacterium</taxon>
    </lineage>
</organism>
<feature type="compositionally biased region" description="Basic residues" evidence="1">
    <location>
        <begin position="42"/>
        <end position="51"/>
    </location>
</feature>
<protein>
    <submittedName>
        <fullName evidence="2">Uncharacterized protein</fullName>
    </submittedName>
</protein>
<dbReference type="AlphaFoldDB" id="A0A512JP05"/>
<feature type="compositionally biased region" description="Basic and acidic residues" evidence="1">
    <location>
        <begin position="188"/>
        <end position="197"/>
    </location>
</feature>
<sequence>MGITPEMIDAMLAAGLDREQMAALMKAGLADAEREKTERKAKAAAKKRRQRAQTALQPFDVPGTLGDSEGQPGTEGDIEGQAGTGRDIGEVEQKKAPHTPKENTPSEITPSDPKGSSVPKGTDRRRGVRIPDGFETTDEARQIAEDFGFRGRLADDALAEFADYWRALPGVKGTKLDWPATLRNRLREMVRRQERQQPRAGPRKSGSGNGFYDLLRDELGNHDGRSSDPQSDRPRLIAGARH</sequence>
<evidence type="ECO:0000256" key="1">
    <source>
        <dbReference type="SAM" id="MobiDB-lite"/>
    </source>
</evidence>
<dbReference type="RefSeq" id="WP_147048097.1">
    <property type="nucleotide sequence ID" value="NZ_BJZV01000022.1"/>
</dbReference>
<reference evidence="2 3" key="1">
    <citation type="submission" date="2019-07" db="EMBL/GenBank/DDBJ databases">
        <title>Whole genome shotgun sequence of Methylobacterium gnaphalii NBRC 107716.</title>
        <authorList>
            <person name="Hosoyama A."/>
            <person name="Uohara A."/>
            <person name="Ohji S."/>
            <person name="Ichikawa N."/>
        </authorList>
    </citation>
    <scope>NUCLEOTIDE SEQUENCE [LARGE SCALE GENOMIC DNA]</scope>
    <source>
        <strain evidence="2 3">NBRC 107716</strain>
    </source>
</reference>
<feature type="region of interest" description="Disordered" evidence="1">
    <location>
        <begin position="30"/>
        <end position="139"/>
    </location>
</feature>
<gene>
    <name evidence="2" type="ORF">MGN01_35240</name>
</gene>
<dbReference type="OrthoDB" id="7864318at2"/>
<feature type="compositionally biased region" description="Basic and acidic residues" evidence="1">
    <location>
        <begin position="214"/>
        <end position="235"/>
    </location>
</feature>
<accession>A0A512JP05</accession>
<keyword evidence="3" id="KW-1185">Reference proteome</keyword>
<evidence type="ECO:0000313" key="3">
    <source>
        <dbReference type="Proteomes" id="UP000321750"/>
    </source>
</evidence>
<feature type="region of interest" description="Disordered" evidence="1">
    <location>
        <begin position="188"/>
        <end position="242"/>
    </location>
</feature>
<dbReference type="Proteomes" id="UP000321750">
    <property type="component" value="Unassembled WGS sequence"/>
</dbReference>
<evidence type="ECO:0000313" key="2">
    <source>
        <dbReference type="EMBL" id="GEP11679.1"/>
    </source>
</evidence>
<proteinExistence type="predicted"/>
<dbReference type="EMBL" id="BJZV01000022">
    <property type="protein sequence ID" value="GEP11679.1"/>
    <property type="molecule type" value="Genomic_DNA"/>
</dbReference>
<feature type="compositionally biased region" description="Basic and acidic residues" evidence="1">
    <location>
        <begin position="31"/>
        <end position="41"/>
    </location>
</feature>
<feature type="compositionally biased region" description="Basic and acidic residues" evidence="1">
    <location>
        <begin position="87"/>
        <end position="101"/>
    </location>
</feature>
<comment type="caution">
    <text evidence="2">The sequence shown here is derived from an EMBL/GenBank/DDBJ whole genome shotgun (WGS) entry which is preliminary data.</text>
</comment>
<name>A0A512JP05_9HYPH</name>